<evidence type="ECO:0000256" key="5">
    <source>
        <dbReference type="ARBA" id="ARBA00023016"/>
    </source>
</evidence>
<dbReference type="PANTHER" id="PTHR10015">
    <property type="entry name" value="HEAT SHOCK TRANSCRIPTION FACTOR"/>
    <property type="match status" value="1"/>
</dbReference>
<keyword evidence="7" id="KW-0804">Transcription</keyword>
<comment type="subunit">
    <text evidence="2">Homotrimer.</text>
</comment>
<dbReference type="InterPro" id="IPR000232">
    <property type="entry name" value="HSF_DNA-bd"/>
</dbReference>
<protein>
    <recommendedName>
        <fullName evidence="11">HSF-type DNA-binding domain-containing protein</fullName>
    </recommendedName>
</protein>
<dbReference type="AlphaFoldDB" id="A0AAD5D9R1"/>
<evidence type="ECO:0000256" key="4">
    <source>
        <dbReference type="ARBA" id="ARBA00023015"/>
    </source>
</evidence>
<comment type="subcellular location">
    <subcellularLocation>
        <location evidence="1">Nucleus</location>
    </subcellularLocation>
</comment>
<evidence type="ECO:0000259" key="11">
    <source>
        <dbReference type="PROSITE" id="PS00434"/>
    </source>
</evidence>
<gene>
    <name evidence="12" type="ORF">M8C21_017084</name>
</gene>
<keyword evidence="10" id="KW-0175">Coiled coil</keyword>
<keyword evidence="6" id="KW-0238">DNA-binding</keyword>
<dbReference type="PRINTS" id="PR00056">
    <property type="entry name" value="HSFDOMAIN"/>
</dbReference>
<dbReference type="GO" id="GO:0003700">
    <property type="term" value="F:DNA-binding transcription factor activity"/>
    <property type="evidence" value="ECO:0007669"/>
    <property type="project" value="InterPro"/>
</dbReference>
<dbReference type="SUPFAM" id="SSF46785">
    <property type="entry name" value="Winged helix' DNA-binding domain"/>
    <property type="match status" value="1"/>
</dbReference>
<dbReference type="GO" id="GO:0005634">
    <property type="term" value="C:nucleus"/>
    <property type="evidence" value="ECO:0007669"/>
    <property type="project" value="UniProtKB-SubCell"/>
</dbReference>
<keyword evidence="3" id="KW-0597">Phosphoprotein</keyword>
<dbReference type="SMART" id="SM00415">
    <property type="entry name" value="HSF"/>
    <property type="match status" value="1"/>
</dbReference>
<comment type="similarity">
    <text evidence="9">Belongs to the HSF family.</text>
</comment>
<dbReference type="GO" id="GO:0006357">
    <property type="term" value="P:regulation of transcription by RNA polymerase II"/>
    <property type="evidence" value="ECO:0007669"/>
    <property type="project" value="TreeGrafter"/>
</dbReference>
<evidence type="ECO:0000256" key="1">
    <source>
        <dbReference type="ARBA" id="ARBA00004123"/>
    </source>
</evidence>
<dbReference type="Pfam" id="PF00447">
    <property type="entry name" value="HSF_DNA-bind"/>
    <property type="match status" value="1"/>
</dbReference>
<comment type="caution">
    <text evidence="12">The sequence shown here is derived from an EMBL/GenBank/DDBJ whole genome shotgun (WGS) entry which is preliminary data.</text>
</comment>
<evidence type="ECO:0000256" key="8">
    <source>
        <dbReference type="ARBA" id="ARBA00023242"/>
    </source>
</evidence>
<evidence type="ECO:0000256" key="2">
    <source>
        <dbReference type="ARBA" id="ARBA00011233"/>
    </source>
</evidence>
<dbReference type="EMBL" id="JAMZMK010004103">
    <property type="protein sequence ID" value="KAI7754220.1"/>
    <property type="molecule type" value="Genomic_DNA"/>
</dbReference>
<keyword evidence="13" id="KW-1185">Reference proteome</keyword>
<dbReference type="PANTHER" id="PTHR10015:SF337">
    <property type="entry name" value="HEAT STRESS TRANSCRIPTION FACTOR A-3"/>
    <property type="match status" value="1"/>
</dbReference>
<evidence type="ECO:0000313" key="13">
    <source>
        <dbReference type="Proteomes" id="UP001206925"/>
    </source>
</evidence>
<evidence type="ECO:0000256" key="9">
    <source>
        <dbReference type="RuleBase" id="RU004020"/>
    </source>
</evidence>
<sequence>DTNMVKAEEGETVPKPLDCLQGTQIPAFLSKTFDLVNDTTLDPMVSWHRSGQSFVIWDPVAFSRMVLPKNFKHNNFSSFVRQLNSYGFRKIDPDKWEFASESFLQGHKHLLKNIQRRRSNQSMSSSSSVLANEEFNNLEAEIQRLHNEKMEMMQQVIELKNENCVTHQYMESINKKLKAAENKQKQMLLFMAKMFKNPTEQHEQMLRISSPKTARKFGKHQPHGEGDSRGKNVLEIESEIAQDHLLEPLSGGIDGITAKQEDIWNDVGNYEFSEYWDLGVSGGENWQGDGSF</sequence>
<evidence type="ECO:0000256" key="6">
    <source>
        <dbReference type="ARBA" id="ARBA00023125"/>
    </source>
</evidence>
<proteinExistence type="inferred from homology"/>
<dbReference type="Gene3D" id="1.10.10.10">
    <property type="entry name" value="Winged helix-like DNA-binding domain superfamily/Winged helix DNA-binding domain"/>
    <property type="match status" value="1"/>
</dbReference>
<evidence type="ECO:0000256" key="7">
    <source>
        <dbReference type="ARBA" id="ARBA00023163"/>
    </source>
</evidence>
<keyword evidence="4" id="KW-0805">Transcription regulation</keyword>
<dbReference type="GO" id="GO:0000978">
    <property type="term" value="F:RNA polymerase II cis-regulatory region sequence-specific DNA binding"/>
    <property type="evidence" value="ECO:0007669"/>
    <property type="project" value="TreeGrafter"/>
</dbReference>
<dbReference type="InterPro" id="IPR036388">
    <property type="entry name" value="WH-like_DNA-bd_sf"/>
</dbReference>
<keyword evidence="5" id="KW-0346">Stress response</keyword>
<dbReference type="FunFam" id="1.10.10.10:FF:000037">
    <property type="entry name" value="Heat stress transcription factor B-4"/>
    <property type="match status" value="1"/>
</dbReference>
<evidence type="ECO:0000256" key="3">
    <source>
        <dbReference type="ARBA" id="ARBA00022553"/>
    </source>
</evidence>
<feature type="non-terminal residue" evidence="12">
    <location>
        <position position="1"/>
    </location>
</feature>
<feature type="domain" description="HSF-type DNA-binding" evidence="11">
    <location>
        <begin position="67"/>
        <end position="91"/>
    </location>
</feature>
<dbReference type="PROSITE" id="PS00434">
    <property type="entry name" value="HSF_DOMAIN"/>
    <property type="match status" value="1"/>
</dbReference>
<reference evidence="12" key="1">
    <citation type="submission" date="2022-06" db="EMBL/GenBank/DDBJ databases">
        <title>Uncovering the hologenomic basis of an extraordinary plant invasion.</title>
        <authorList>
            <person name="Bieker V.C."/>
            <person name="Martin M.D."/>
            <person name="Gilbert T."/>
            <person name="Hodgins K."/>
            <person name="Battlay P."/>
            <person name="Petersen B."/>
            <person name="Wilson J."/>
        </authorList>
    </citation>
    <scope>NUCLEOTIDE SEQUENCE</scope>
    <source>
        <strain evidence="12">AA19_3_7</strain>
        <tissue evidence="12">Leaf</tissue>
    </source>
</reference>
<dbReference type="InterPro" id="IPR036390">
    <property type="entry name" value="WH_DNA-bd_sf"/>
</dbReference>
<feature type="coiled-coil region" evidence="10">
    <location>
        <begin position="128"/>
        <end position="162"/>
    </location>
</feature>
<accession>A0AAD5D9R1</accession>
<dbReference type="GO" id="GO:0034605">
    <property type="term" value="P:cellular response to heat"/>
    <property type="evidence" value="ECO:0007669"/>
    <property type="project" value="TreeGrafter"/>
</dbReference>
<organism evidence="12 13">
    <name type="scientific">Ambrosia artemisiifolia</name>
    <name type="common">Common ragweed</name>
    <dbReference type="NCBI Taxonomy" id="4212"/>
    <lineage>
        <taxon>Eukaryota</taxon>
        <taxon>Viridiplantae</taxon>
        <taxon>Streptophyta</taxon>
        <taxon>Embryophyta</taxon>
        <taxon>Tracheophyta</taxon>
        <taxon>Spermatophyta</taxon>
        <taxon>Magnoliopsida</taxon>
        <taxon>eudicotyledons</taxon>
        <taxon>Gunneridae</taxon>
        <taxon>Pentapetalae</taxon>
        <taxon>asterids</taxon>
        <taxon>campanulids</taxon>
        <taxon>Asterales</taxon>
        <taxon>Asteraceae</taxon>
        <taxon>Asteroideae</taxon>
        <taxon>Heliantheae alliance</taxon>
        <taxon>Heliantheae</taxon>
        <taxon>Ambrosia</taxon>
    </lineage>
</organism>
<evidence type="ECO:0000256" key="10">
    <source>
        <dbReference type="SAM" id="Coils"/>
    </source>
</evidence>
<evidence type="ECO:0000313" key="12">
    <source>
        <dbReference type="EMBL" id="KAI7754220.1"/>
    </source>
</evidence>
<keyword evidence="8" id="KW-0539">Nucleus</keyword>
<name>A0AAD5D9R1_AMBAR</name>
<dbReference type="Proteomes" id="UP001206925">
    <property type="component" value="Unassembled WGS sequence"/>
</dbReference>